<evidence type="ECO:0000313" key="4">
    <source>
        <dbReference type="Proteomes" id="UP000620104"/>
    </source>
</evidence>
<name>A0A8H3YHS2_9TREE</name>
<feature type="compositionally biased region" description="Polar residues" evidence="2">
    <location>
        <begin position="55"/>
        <end position="69"/>
    </location>
</feature>
<comment type="caution">
    <text evidence="3">The sequence shown here is derived from an EMBL/GenBank/DDBJ whole genome shotgun (WGS) entry which is preliminary data.</text>
</comment>
<evidence type="ECO:0000313" key="3">
    <source>
        <dbReference type="EMBL" id="GHJ90204.1"/>
    </source>
</evidence>
<sequence length="675" mass="77345">MPGRNRFSYEDPESARRLLAQLGLGDSLNDDADEERDNAGLGERTRRPYGGVAETTETFQREPSASSSPEAIVATGLQDFQSSEPPSAHEVRHNDPLLDAIIESSRAQVDSMAKEIVQWKRTMDQKEAELAHLRDAVQRLLAERQEMQDQIKAIRKIVEPKPEGMDLPPLRSHGLSGANPKSKPEDPKITSKPASAVNPEIRAGSNTNGNAKTQAAHGKTARNPDSSSTIEEPKSRRAPYRYRSPRKPHHPRPDARPRRPKTIFDLPKVAIDSIAWHLCPPANPLQRLDPVRETSALFDEVWNADLDAWARTCTRFSRILRGTYRWKVLKFDDEDPIGWHEKVERMPQRIRPFVQALEFERAEADRSYEISTDRDDYDDYARLFPNLCAIRHHGQIKRLRITSNLSDYTYDHPLDVVDMVHTTSLVGDNDLKPDAKPTPLKTLILRDGTALPTNMVYADLKPYRRDKPDATWLTHALAHFIGIENLVLHVHLKEDALHVEREKTPLRVLRTEELPALRRVEVRFVLPYAYGARDVSMLNGFQDFFKRFSSNIEQVTLIVTLEPAAKIKAQVTRFRQQHRPAHLTYWGIVKTHYIPPVDRLEKFVVKLTKDLPRLTSFEFRVEDNKADPEPLVRYSANVEGADRTLHKVYRHRMPKGYPDLPDFWGGQKPESLWDS</sequence>
<accession>A0A8H3YHS2</accession>
<proteinExistence type="predicted"/>
<reference evidence="3" key="1">
    <citation type="submission" date="2020-07" db="EMBL/GenBank/DDBJ databases">
        <title>Draft Genome Sequence of a Deep-Sea Yeast, Naganishia (Cryptococcus) liquefaciens strain N6.</title>
        <authorList>
            <person name="Han Y.W."/>
            <person name="Kajitani R."/>
            <person name="Morimoto H."/>
            <person name="Parhat M."/>
            <person name="Tsubouchi H."/>
            <person name="Bakenova O."/>
            <person name="Ogata M."/>
            <person name="Argunhan B."/>
            <person name="Aoki R."/>
            <person name="Kajiwara S."/>
            <person name="Itoh T."/>
            <person name="Iwasaki H."/>
        </authorList>
    </citation>
    <scope>NUCLEOTIDE SEQUENCE</scope>
    <source>
        <strain evidence="3">N6</strain>
    </source>
</reference>
<feature type="compositionally biased region" description="Polar residues" evidence="2">
    <location>
        <begin position="204"/>
        <end position="213"/>
    </location>
</feature>
<feature type="compositionally biased region" description="Basic residues" evidence="2">
    <location>
        <begin position="236"/>
        <end position="250"/>
    </location>
</feature>
<evidence type="ECO:0000256" key="2">
    <source>
        <dbReference type="SAM" id="MobiDB-lite"/>
    </source>
</evidence>
<gene>
    <name evidence="3" type="ORF">NliqN6_6606</name>
</gene>
<feature type="region of interest" description="Disordered" evidence="2">
    <location>
        <begin position="157"/>
        <end position="260"/>
    </location>
</feature>
<keyword evidence="4" id="KW-1185">Reference proteome</keyword>
<dbReference type="OrthoDB" id="2585595at2759"/>
<dbReference type="AlphaFoldDB" id="A0A8H3YHS2"/>
<protein>
    <submittedName>
        <fullName evidence="3">Uncharacterized protein</fullName>
    </submittedName>
</protein>
<organism evidence="3 4">
    <name type="scientific">Naganishia liquefaciens</name>
    <dbReference type="NCBI Taxonomy" id="104408"/>
    <lineage>
        <taxon>Eukaryota</taxon>
        <taxon>Fungi</taxon>
        <taxon>Dikarya</taxon>
        <taxon>Basidiomycota</taxon>
        <taxon>Agaricomycotina</taxon>
        <taxon>Tremellomycetes</taxon>
        <taxon>Filobasidiales</taxon>
        <taxon>Filobasidiaceae</taxon>
        <taxon>Naganishia</taxon>
    </lineage>
</organism>
<evidence type="ECO:0000256" key="1">
    <source>
        <dbReference type="SAM" id="Coils"/>
    </source>
</evidence>
<dbReference type="Proteomes" id="UP000620104">
    <property type="component" value="Unassembled WGS sequence"/>
</dbReference>
<keyword evidence="1" id="KW-0175">Coiled coil</keyword>
<dbReference type="EMBL" id="BLZA01000057">
    <property type="protein sequence ID" value="GHJ90204.1"/>
    <property type="molecule type" value="Genomic_DNA"/>
</dbReference>
<feature type="coiled-coil region" evidence="1">
    <location>
        <begin position="109"/>
        <end position="157"/>
    </location>
</feature>
<feature type="region of interest" description="Disordered" evidence="2">
    <location>
        <begin position="21"/>
        <end position="69"/>
    </location>
</feature>